<name>A0A9Q3D9R1_9BASI</name>
<organism evidence="2 3">
    <name type="scientific">Austropuccinia psidii MF-1</name>
    <dbReference type="NCBI Taxonomy" id="1389203"/>
    <lineage>
        <taxon>Eukaryota</taxon>
        <taxon>Fungi</taxon>
        <taxon>Dikarya</taxon>
        <taxon>Basidiomycota</taxon>
        <taxon>Pucciniomycotina</taxon>
        <taxon>Pucciniomycetes</taxon>
        <taxon>Pucciniales</taxon>
        <taxon>Sphaerophragmiaceae</taxon>
        <taxon>Austropuccinia</taxon>
    </lineage>
</organism>
<proteinExistence type="predicted"/>
<dbReference type="EMBL" id="AVOT02013638">
    <property type="protein sequence ID" value="MBW0496476.1"/>
    <property type="molecule type" value="Genomic_DNA"/>
</dbReference>
<sequence length="131" mass="15243">MAWIDLIKQMKGLNPNKNFKLLDKRKTITKENQEAIYSMEKSWQMDKPSQILVPKDMEEEAPFFPQQSSSYRTYKPRATSSKAHQSSLVVSRGQQGAQGKNKTSFNQMEKEEDPFMEKLMSLVQEVHKSKK</sequence>
<evidence type="ECO:0000313" key="2">
    <source>
        <dbReference type="EMBL" id="MBW0496476.1"/>
    </source>
</evidence>
<feature type="compositionally biased region" description="Polar residues" evidence="1">
    <location>
        <begin position="65"/>
        <end position="107"/>
    </location>
</feature>
<feature type="region of interest" description="Disordered" evidence="1">
    <location>
        <begin position="58"/>
        <end position="114"/>
    </location>
</feature>
<evidence type="ECO:0000313" key="3">
    <source>
        <dbReference type="Proteomes" id="UP000765509"/>
    </source>
</evidence>
<protein>
    <submittedName>
        <fullName evidence="2">Uncharacterized protein</fullName>
    </submittedName>
</protein>
<gene>
    <name evidence="2" type="ORF">O181_036191</name>
</gene>
<dbReference type="AlphaFoldDB" id="A0A9Q3D9R1"/>
<dbReference type="Proteomes" id="UP000765509">
    <property type="component" value="Unassembled WGS sequence"/>
</dbReference>
<comment type="caution">
    <text evidence="2">The sequence shown here is derived from an EMBL/GenBank/DDBJ whole genome shotgun (WGS) entry which is preliminary data.</text>
</comment>
<reference evidence="2" key="1">
    <citation type="submission" date="2021-03" db="EMBL/GenBank/DDBJ databases">
        <title>Draft genome sequence of rust myrtle Austropuccinia psidii MF-1, a brazilian biotype.</title>
        <authorList>
            <person name="Quecine M.C."/>
            <person name="Pachon D.M.R."/>
            <person name="Bonatelli M.L."/>
            <person name="Correr F.H."/>
            <person name="Franceschini L.M."/>
            <person name="Leite T.F."/>
            <person name="Margarido G.R.A."/>
            <person name="Almeida C.A."/>
            <person name="Ferrarezi J.A."/>
            <person name="Labate C.A."/>
        </authorList>
    </citation>
    <scope>NUCLEOTIDE SEQUENCE</scope>
    <source>
        <strain evidence="2">MF-1</strain>
    </source>
</reference>
<keyword evidence="3" id="KW-1185">Reference proteome</keyword>
<evidence type="ECO:0000256" key="1">
    <source>
        <dbReference type="SAM" id="MobiDB-lite"/>
    </source>
</evidence>
<accession>A0A9Q3D9R1</accession>